<comment type="catalytic activity">
    <reaction evidence="4">
        <text>a 2-deoxystreptamine antibiotic + acetyl-CoA = an N(3)-acetyl-2-deoxystreptamine antibiotic + CoA + H(+)</text>
        <dbReference type="Rhea" id="RHEA:12665"/>
        <dbReference type="ChEBI" id="CHEBI:15378"/>
        <dbReference type="ChEBI" id="CHEBI:57287"/>
        <dbReference type="ChEBI" id="CHEBI:57288"/>
        <dbReference type="ChEBI" id="CHEBI:57921"/>
        <dbReference type="ChEBI" id="CHEBI:77452"/>
        <dbReference type="EC" id="2.3.1.81"/>
    </reaction>
</comment>
<dbReference type="PANTHER" id="PTHR11104:SF0">
    <property type="entry name" value="SPBETA PROPHAGE-DERIVED AMINOGLYCOSIDE N(3')-ACETYLTRANSFERASE-LIKE PROTEIN YOKD"/>
    <property type="match status" value="1"/>
</dbReference>
<dbReference type="GO" id="GO:0046353">
    <property type="term" value="F:aminoglycoside 3-N-acetyltransferase activity"/>
    <property type="evidence" value="ECO:0007669"/>
    <property type="project" value="UniProtKB-EC"/>
</dbReference>
<comment type="caution">
    <text evidence="5">The sequence shown here is derived from an EMBL/GenBank/DDBJ whole genome shotgun (WGS) entry which is preliminary data.</text>
</comment>
<evidence type="ECO:0000313" key="5">
    <source>
        <dbReference type="EMBL" id="EGF85630.1"/>
    </source>
</evidence>
<proteinExistence type="inferred from homology"/>
<dbReference type="Proteomes" id="UP000004773">
    <property type="component" value="Unassembled WGS sequence"/>
</dbReference>
<dbReference type="PANTHER" id="PTHR11104">
    <property type="entry name" value="AMINOGLYCOSIDE N3-ACETYLTRANSFERASE"/>
    <property type="match status" value="1"/>
</dbReference>
<evidence type="ECO:0000313" key="6">
    <source>
        <dbReference type="Proteomes" id="UP000004773"/>
    </source>
</evidence>
<dbReference type="EMBL" id="ACRO01000007">
    <property type="protein sequence ID" value="EGF85630.1"/>
    <property type="molecule type" value="Genomic_DNA"/>
</dbReference>
<dbReference type="Pfam" id="PF02522">
    <property type="entry name" value="Antibiotic_NAT"/>
    <property type="match status" value="1"/>
</dbReference>
<gene>
    <name evidence="5" type="ORF">HMPREF0428_00687</name>
</gene>
<dbReference type="GO" id="GO:0046677">
    <property type="term" value="P:response to antibiotic"/>
    <property type="evidence" value="ECO:0007669"/>
    <property type="project" value="UniProtKB-KW"/>
</dbReference>
<keyword evidence="3 4" id="KW-0012">Acyltransferase</keyword>
<evidence type="ECO:0000256" key="4">
    <source>
        <dbReference type="RuleBase" id="RU365031"/>
    </source>
</evidence>
<dbReference type="RefSeq" id="WP_003146709.1">
    <property type="nucleotide sequence ID" value="NZ_GL883582.1"/>
</dbReference>
<dbReference type="AlphaFoldDB" id="A0AA87AR35"/>
<dbReference type="EC" id="2.3.1.-" evidence="4"/>
<dbReference type="SUPFAM" id="SSF110710">
    <property type="entry name" value="TTHA0583/YokD-like"/>
    <property type="match status" value="1"/>
</dbReference>
<evidence type="ECO:0000256" key="1">
    <source>
        <dbReference type="ARBA" id="ARBA00006383"/>
    </source>
</evidence>
<comment type="similarity">
    <text evidence="1 4">Belongs to the antibiotic N-acetyltransferase family.</text>
</comment>
<keyword evidence="2 4" id="KW-0808">Transferase</keyword>
<sequence length="272" mass="31093">MSYKFMSDALDNNLMPIGKSDFLNLFKDLEIGEGDILIAHVSLSNFGYIIGGARCIYEALMERLGESGTLVVPTQSLENMSPEYWEYPKVPKEWIEKIKQESLSYDVNLSSTRGMGKFSEFVMNLTHSVRSSHPLYSFSAVGEKAQEIIKEHPLDDGLGYNSPLGRLYDQNAKILLLGTDFESNTALHLAEYSLNRKTIKESANVDGEWLEFSNIELDIYDDFLTVQKEFMKNYKGSYQIKDIQKTSVLCIDLKSCVDFAKEYYRRKEEINS</sequence>
<evidence type="ECO:0000256" key="3">
    <source>
        <dbReference type="ARBA" id="ARBA00023315"/>
    </source>
</evidence>
<reference evidence="5 6" key="1">
    <citation type="submission" date="2011-03" db="EMBL/GenBank/DDBJ databases">
        <title>The Genome Sequence of Gemella haemolysans M341.</title>
        <authorList>
            <consortium name="The Broad Institute Genome Sequencing Platform"/>
            <consortium name="The Broad Institute Genome Sequencing Center for Infectious Disease"/>
            <person name="Earl A."/>
            <person name="Ward D."/>
            <person name="Feldgarden M."/>
            <person name="Gevers D."/>
            <person name="Sibley C.D."/>
            <person name="Field T.R."/>
            <person name="Grinwis M."/>
            <person name="Eshaghurshan C.S."/>
            <person name="Surette M.G."/>
            <person name="Young S.K."/>
            <person name="Zeng Q."/>
            <person name="Gargeya S."/>
            <person name="Fitzgerald M."/>
            <person name="Haas B."/>
            <person name="Abouelleil A."/>
            <person name="Alvarado L."/>
            <person name="Arachchi H.M."/>
            <person name="Berlin A."/>
            <person name="Brown A."/>
            <person name="Chapman S.B."/>
            <person name="Chen Z."/>
            <person name="Dunbar C."/>
            <person name="Freedman E."/>
            <person name="Gearin G."/>
            <person name="Gellesch M."/>
            <person name="Goldberg J."/>
            <person name="Griggs A."/>
            <person name="Gujja S."/>
            <person name="Heilman E.R."/>
            <person name="Heiman D."/>
            <person name="Howarth C."/>
            <person name="Larson L."/>
            <person name="Lui A."/>
            <person name="MacDonald P.J.P."/>
            <person name="Mehta T."/>
            <person name="Montmayeur A."/>
            <person name="Murphy C."/>
            <person name="Neiman D."/>
            <person name="Pearson M."/>
            <person name="Priest M."/>
            <person name="Roberts A."/>
            <person name="Saif S."/>
            <person name="Shea T."/>
            <person name="Shenoy N."/>
            <person name="Sisk P."/>
            <person name="Stolte C."/>
            <person name="Sykes S."/>
            <person name="White J."/>
            <person name="Yandava C."/>
            <person name="Wortman J."/>
            <person name="Nusbaum C."/>
            <person name="Birren B."/>
        </authorList>
    </citation>
    <scope>NUCLEOTIDE SEQUENCE [LARGE SCALE GENOMIC DNA]</scope>
    <source>
        <strain evidence="5 6">M341</strain>
    </source>
</reference>
<accession>A0AA87AR35</accession>
<protein>
    <recommendedName>
        <fullName evidence="4">Aminoglycoside N(3)-acetyltransferase</fullName>
        <ecNumber evidence="4">2.3.1.-</ecNumber>
    </recommendedName>
</protein>
<dbReference type="InterPro" id="IPR028345">
    <property type="entry name" value="Antibiotic_NAT-like"/>
</dbReference>
<name>A0AA87AR35_9BACL</name>
<keyword evidence="4" id="KW-0046">Antibiotic resistance</keyword>
<evidence type="ECO:0000256" key="2">
    <source>
        <dbReference type="ARBA" id="ARBA00022679"/>
    </source>
</evidence>
<dbReference type="InterPro" id="IPR003679">
    <property type="entry name" value="Amioglycoside_AcTrfase"/>
</dbReference>
<organism evidence="5 6">
    <name type="scientific">Gemella haemolysans M341</name>
    <dbReference type="NCBI Taxonomy" id="562981"/>
    <lineage>
        <taxon>Bacteria</taxon>
        <taxon>Bacillati</taxon>
        <taxon>Bacillota</taxon>
        <taxon>Bacilli</taxon>
        <taxon>Bacillales</taxon>
        <taxon>Gemellaceae</taxon>
        <taxon>Gemella</taxon>
    </lineage>
</organism>